<evidence type="ECO:0000313" key="1">
    <source>
        <dbReference type="EMBL" id="MDQ1121830.1"/>
    </source>
</evidence>
<proteinExistence type="predicted"/>
<accession>A0ABU0TQV6</accession>
<gene>
    <name evidence="1" type="ORF">QE412_000403</name>
</gene>
<protein>
    <submittedName>
        <fullName evidence="1">Uncharacterized protein</fullName>
    </submittedName>
</protein>
<name>A0ABU0TQV6_MICTR</name>
<comment type="caution">
    <text evidence="1">The sequence shown here is derived from an EMBL/GenBank/DDBJ whole genome shotgun (WGS) entry which is preliminary data.</text>
</comment>
<reference evidence="1 2" key="1">
    <citation type="submission" date="2023-07" db="EMBL/GenBank/DDBJ databases">
        <title>Functional and genomic diversity of the sorghum phyllosphere microbiome.</title>
        <authorList>
            <person name="Shade A."/>
        </authorList>
    </citation>
    <scope>NUCLEOTIDE SEQUENCE [LARGE SCALE GENOMIC DNA]</scope>
    <source>
        <strain evidence="1 2">SORGH_AS_1207</strain>
    </source>
</reference>
<sequence>MSRKRRSIRSRAPRITHLYGRALKWTKVTSRARLTPETARELRSEGFTMALVRTGWRGTRRISLIRYVQSLGPAEGAPVLMRASGDIRRAAEPLKQVAEVAGVTLREP</sequence>
<keyword evidence="2" id="KW-1185">Reference proteome</keyword>
<dbReference type="EMBL" id="JAUTBF010000001">
    <property type="protein sequence ID" value="MDQ1121830.1"/>
    <property type="molecule type" value="Genomic_DNA"/>
</dbReference>
<dbReference type="Proteomes" id="UP001226691">
    <property type="component" value="Unassembled WGS sequence"/>
</dbReference>
<dbReference type="RefSeq" id="WP_307479501.1">
    <property type="nucleotide sequence ID" value="NZ_JAUTBF010000001.1"/>
</dbReference>
<evidence type="ECO:0000313" key="2">
    <source>
        <dbReference type="Proteomes" id="UP001226691"/>
    </source>
</evidence>
<organism evidence="1 2">
    <name type="scientific">Microbacterium trichothecenolyticum</name>
    <name type="common">Aureobacterium trichothecenolyticum</name>
    <dbReference type="NCBI Taxonomy" id="69370"/>
    <lineage>
        <taxon>Bacteria</taxon>
        <taxon>Bacillati</taxon>
        <taxon>Actinomycetota</taxon>
        <taxon>Actinomycetes</taxon>
        <taxon>Micrococcales</taxon>
        <taxon>Microbacteriaceae</taxon>
        <taxon>Microbacterium</taxon>
    </lineage>
</organism>